<keyword evidence="1" id="KW-0255">Endonuclease</keyword>
<organism evidence="1 2">
    <name type="scientific">uncultured phage cr25_1</name>
    <dbReference type="NCBI Taxonomy" id="2986395"/>
    <lineage>
        <taxon>Viruses</taxon>
        <taxon>Duplodnaviria</taxon>
        <taxon>Heunggongvirae</taxon>
        <taxon>Uroviricota</taxon>
        <taxon>Caudoviricetes</taxon>
        <taxon>Crassvirales</taxon>
        <taxon>Crevaviridae</taxon>
        <taxon>Coarsevirinae</taxon>
        <taxon>Junduvirus</taxon>
        <taxon>Junduvirus copri</taxon>
    </lineage>
</organism>
<evidence type="ECO:0000313" key="1">
    <source>
        <dbReference type="EMBL" id="QWM90273.1"/>
    </source>
</evidence>
<protein>
    <submittedName>
        <fullName evidence="1">HNH endonuclease</fullName>
    </submittedName>
</protein>
<dbReference type="Gene3D" id="3.90.75.20">
    <property type="match status" value="1"/>
</dbReference>
<keyword evidence="2" id="KW-1185">Reference proteome</keyword>
<dbReference type="KEGG" id="vg:75690817"/>
<proteinExistence type="predicted"/>
<dbReference type="Gene3D" id="1.10.10.10">
    <property type="entry name" value="Winged helix-like DNA-binding domain superfamily/Winged helix DNA-binding domain"/>
    <property type="match status" value="1"/>
</dbReference>
<dbReference type="GO" id="GO:0004519">
    <property type="term" value="F:endonuclease activity"/>
    <property type="evidence" value="ECO:0007669"/>
    <property type="project" value="UniProtKB-KW"/>
</dbReference>
<dbReference type="SMART" id="SM00497">
    <property type="entry name" value="IENR1"/>
    <property type="match status" value="1"/>
</dbReference>
<dbReference type="GeneID" id="75690817"/>
<dbReference type="InterPro" id="IPR003647">
    <property type="entry name" value="Intron_nuc_1_rpt"/>
</dbReference>
<dbReference type="GO" id="GO:0016788">
    <property type="term" value="F:hydrolase activity, acting on ester bonds"/>
    <property type="evidence" value="ECO:0007669"/>
    <property type="project" value="InterPro"/>
</dbReference>
<name>A0AAE7RYI7_9CAUD</name>
<dbReference type="Proteomes" id="UP000827441">
    <property type="component" value="Segment"/>
</dbReference>
<reference evidence="1 2" key="1">
    <citation type="submission" date="2021-04" db="EMBL/GenBank/DDBJ databases">
        <authorList>
            <person name="Shkoporov A.N."/>
            <person name="Stockdale S.R."/>
            <person name="Guerin E."/>
            <person name="Ross R.P."/>
            <person name="Hill C."/>
        </authorList>
    </citation>
    <scope>NUCLEOTIDE SEQUENCE [LARGE SCALE GENOMIC DNA]</scope>
    <source>
        <strain evidence="2">cr25_1</strain>
    </source>
</reference>
<sequence length="194" mass="22854">MNAKSPTIDIWKPISMLNNRVSDKTYYASQLGNIRIINHNRNTEHIINKFNITSAGYARVTFYINRKVKNFYVHILVANVWIPNPKKLLYINHKNEIKSDNRIDNLERCTVLYNNTYNDRHIKAGKLGRKRVFKYDLKGDIIEEYDSLTECAKITGYAISTISNCCNHYKFCVGNYIYLHEYDNFNDHVNKFKS</sequence>
<evidence type="ECO:0000313" key="2">
    <source>
        <dbReference type="Proteomes" id="UP000827441"/>
    </source>
</evidence>
<dbReference type="EMBL" id="MZ130487">
    <property type="protein sequence ID" value="QWM90273.1"/>
    <property type="molecule type" value="Genomic_DNA"/>
</dbReference>
<dbReference type="RefSeq" id="YP_010359845.1">
    <property type="nucleotide sequence ID" value="NC_062777.1"/>
</dbReference>
<keyword evidence="1" id="KW-0378">Hydrolase</keyword>
<gene>
    <name evidence="1" type="primary">gp_23206</name>
</gene>
<dbReference type="SUPFAM" id="SSF54060">
    <property type="entry name" value="His-Me finger endonucleases"/>
    <property type="match status" value="1"/>
</dbReference>
<keyword evidence="1" id="KW-0540">Nuclease</keyword>
<dbReference type="InterPro" id="IPR036388">
    <property type="entry name" value="WH-like_DNA-bd_sf"/>
</dbReference>
<dbReference type="InterPro" id="IPR044925">
    <property type="entry name" value="His-Me_finger_sf"/>
</dbReference>
<accession>A0AAE7RYI7</accession>